<dbReference type="RefSeq" id="WP_219681367.1">
    <property type="nucleotide sequence ID" value="NZ_JAESHX010000106.1"/>
</dbReference>
<accession>A0AAW4P567</accession>
<gene>
    <name evidence="1" type="ORF">IM880_19705</name>
</gene>
<protein>
    <submittedName>
        <fullName evidence="1">Uncharacterized protein</fullName>
    </submittedName>
</protein>
<evidence type="ECO:0000313" key="1">
    <source>
        <dbReference type="EMBL" id="MBW5894444.1"/>
    </source>
</evidence>
<proteinExistence type="predicted"/>
<evidence type="ECO:0000313" key="2">
    <source>
        <dbReference type="Proteomes" id="UP000696310"/>
    </source>
</evidence>
<reference evidence="1" key="2">
    <citation type="submission" date="2021-01" db="EMBL/GenBank/DDBJ databases">
        <authorList>
            <person name="Vargas Peralta D."/>
        </authorList>
    </citation>
    <scope>NUCLEOTIDE SEQUENCE</scope>
    <source>
        <strain evidence="1">A3</strain>
    </source>
</reference>
<dbReference type="EMBL" id="JAESHX010000106">
    <property type="protein sequence ID" value="MBW5894444.1"/>
    <property type="molecule type" value="Genomic_DNA"/>
</dbReference>
<comment type="caution">
    <text evidence="1">The sequence shown here is derived from an EMBL/GenBank/DDBJ whole genome shotgun (WGS) entry which is preliminary data.</text>
</comment>
<name>A0AAW4P567_9GAMM</name>
<reference evidence="1" key="1">
    <citation type="journal article" date="2021" name="bioRxiv">
        <title>Identification of Pectobacterium species isolated from the soft rot of tetecho (Neobuxbaumia tetetzo), a columnar cactus, and associated metagenomics.</title>
        <authorList>
            <person name="Vargas-Peralta D."/>
            <person name="Narvaez-Barragan D.A."/>
            <person name="de Sandozequi A."/>
            <person name="Romero-Gutierrez M.F."/>
            <person name="Segovia L."/>
            <person name="Martinez-Anaya C."/>
            <person name="Alcaraz L.D."/>
            <person name="de la Torre Almaraz R."/>
        </authorList>
    </citation>
    <scope>NUCLEOTIDE SEQUENCE</scope>
    <source>
        <strain evidence="1">A3</strain>
    </source>
</reference>
<dbReference type="AlphaFoldDB" id="A0AAW4P567"/>
<organism evidence="1 2">
    <name type="scientific">Pectobacterium polaris</name>
    <dbReference type="NCBI Taxonomy" id="2042057"/>
    <lineage>
        <taxon>Bacteria</taxon>
        <taxon>Pseudomonadati</taxon>
        <taxon>Pseudomonadota</taxon>
        <taxon>Gammaproteobacteria</taxon>
        <taxon>Enterobacterales</taxon>
        <taxon>Pectobacteriaceae</taxon>
        <taxon>Pectobacterium</taxon>
    </lineage>
</organism>
<sequence length="75" mass="8114">MNVVMTKAGILRHVGQLTSKNYAIGVKASRGGLIAWWKNPRRYGGKGGVACQITLPDSVTSPVNNSENKIYLAKK</sequence>
<dbReference type="Proteomes" id="UP000696310">
    <property type="component" value="Unassembled WGS sequence"/>
</dbReference>